<feature type="non-terminal residue" evidence="2">
    <location>
        <position position="1"/>
    </location>
</feature>
<protein>
    <submittedName>
        <fullName evidence="2">Uncharacterized protein</fullName>
    </submittedName>
</protein>
<dbReference type="Proteomes" id="UP000824469">
    <property type="component" value="Unassembled WGS sequence"/>
</dbReference>
<accession>A0AA38CHN5</accession>
<dbReference type="EMBL" id="JAHRHJ020000010">
    <property type="protein sequence ID" value="KAH9297457.1"/>
    <property type="molecule type" value="Genomic_DNA"/>
</dbReference>
<proteinExistence type="predicted"/>
<comment type="caution">
    <text evidence="2">The sequence shown here is derived from an EMBL/GenBank/DDBJ whole genome shotgun (WGS) entry which is preliminary data.</text>
</comment>
<sequence length="54" mass="6334">NVTYEIQDPDDEVEAEEMEESKEDSEVIQAEEDESQIKFLTNKGVDYNNDDYDE</sequence>
<evidence type="ECO:0000256" key="1">
    <source>
        <dbReference type="SAM" id="MobiDB-lite"/>
    </source>
</evidence>
<gene>
    <name evidence="2" type="ORF">KI387_029139</name>
</gene>
<organism evidence="2 3">
    <name type="scientific">Taxus chinensis</name>
    <name type="common">Chinese yew</name>
    <name type="synonym">Taxus wallichiana var. chinensis</name>
    <dbReference type="NCBI Taxonomy" id="29808"/>
    <lineage>
        <taxon>Eukaryota</taxon>
        <taxon>Viridiplantae</taxon>
        <taxon>Streptophyta</taxon>
        <taxon>Embryophyta</taxon>
        <taxon>Tracheophyta</taxon>
        <taxon>Spermatophyta</taxon>
        <taxon>Pinopsida</taxon>
        <taxon>Pinidae</taxon>
        <taxon>Conifers II</taxon>
        <taxon>Cupressales</taxon>
        <taxon>Taxaceae</taxon>
        <taxon>Taxus</taxon>
    </lineage>
</organism>
<reference evidence="2 3" key="1">
    <citation type="journal article" date="2021" name="Nat. Plants">
        <title>The Taxus genome provides insights into paclitaxel biosynthesis.</title>
        <authorList>
            <person name="Xiong X."/>
            <person name="Gou J."/>
            <person name="Liao Q."/>
            <person name="Li Y."/>
            <person name="Zhou Q."/>
            <person name="Bi G."/>
            <person name="Li C."/>
            <person name="Du R."/>
            <person name="Wang X."/>
            <person name="Sun T."/>
            <person name="Guo L."/>
            <person name="Liang H."/>
            <person name="Lu P."/>
            <person name="Wu Y."/>
            <person name="Zhang Z."/>
            <person name="Ro D.K."/>
            <person name="Shang Y."/>
            <person name="Huang S."/>
            <person name="Yan J."/>
        </authorList>
    </citation>
    <scope>NUCLEOTIDE SEQUENCE [LARGE SCALE GENOMIC DNA]</scope>
    <source>
        <strain evidence="2">Ta-2019</strain>
    </source>
</reference>
<evidence type="ECO:0000313" key="3">
    <source>
        <dbReference type="Proteomes" id="UP000824469"/>
    </source>
</evidence>
<feature type="non-terminal residue" evidence="2">
    <location>
        <position position="54"/>
    </location>
</feature>
<keyword evidence="3" id="KW-1185">Reference proteome</keyword>
<dbReference type="AlphaFoldDB" id="A0AA38CHN5"/>
<feature type="compositionally biased region" description="Acidic residues" evidence="1">
    <location>
        <begin position="7"/>
        <end position="23"/>
    </location>
</feature>
<feature type="region of interest" description="Disordered" evidence="1">
    <location>
        <begin position="1"/>
        <end position="30"/>
    </location>
</feature>
<evidence type="ECO:0000313" key="2">
    <source>
        <dbReference type="EMBL" id="KAH9297457.1"/>
    </source>
</evidence>
<name>A0AA38CHN5_TAXCH</name>